<proteinExistence type="predicted"/>
<keyword evidence="2" id="KW-1185">Reference proteome</keyword>
<protein>
    <submittedName>
        <fullName evidence="1">Uncharacterized protein</fullName>
    </submittedName>
</protein>
<accession>A0A919WHS0</accession>
<organism evidence="1 2">
    <name type="scientific">Robertmurraya siralis</name>
    <dbReference type="NCBI Taxonomy" id="77777"/>
    <lineage>
        <taxon>Bacteria</taxon>
        <taxon>Bacillati</taxon>
        <taxon>Bacillota</taxon>
        <taxon>Bacilli</taxon>
        <taxon>Bacillales</taxon>
        <taxon>Bacillaceae</taxon>
        <taxon>Robertmurraya</taxon>
    </lineage>
</organism>
<evidence type="ECO:0000313" key="2">
    <source>
        <dbReference type="Proteomes" id="UP000682111"/>
    </source>
</evidence>
<name>A0A919WHS0_9BACI</name>
<gene>
    <name evidence="1" type="ORF">J27TS8_19290</name>
</gene>
<comment type="caution">
    <text evidence="1">The sequence shown here is derived from an EMBL/GenBank/DDBJ whole genome shotgun (WGS) entry which is preliminary data.</text>
</comment>
<dbReference type="Proteomes" id="UP000682111">
    <property type="component" value="Unassembled WGS sequence"/>
</dbReference>
<sequence length="69" mass="7878">MSCSIRETRTFTIANSVATKNAVKAINKTIKNKLIVVNHWSYTKVRRTPPSKVRLLAIFILFSSTKQQQ</sequence>
<dbReference type="EMBL" id="BORC01000003">
    <property type="protein sequence ID" value="GIN61936.1"/>
    <property type="molecule type" value="Genomic_DNA"/>
</dbReference>
<reference evidence="1" key="1">
    <citation type="submission" date="2021-03" db="EMBL/GenBank/DDBJ databases">
        <title>Antimicrobial resistance genes in bacteria isolated from Japanese honey, and their potential for conferring macrolide and lincosamide resistance in the American foulbrood pathogen Paenibacillus larvae.</title>
        <authorList>
            <person name="Okamoto M."/>
            <person name="Kumagai M."/>
            <person name="Kanamori H."/>
            <person name="Takamatsu D."/>
        </authorList>
    </citation>
    <scope>NUCLEOTIDE SEQUENCE</scope>
    <source>
        <strain evidence="1">J27TS8</strain>
    </source>
</reference>
<dbReference type="AlphaFoldDB" id="A0A919WHS0"/>
<evidence type="ECO:0000313" key="1">
    <source>
        <dbReference type="EMBL" id="GIN61936.1"/>
    </source>
</evidence>